<evidence type="ECO:0000256" key="3">
    <source>
        <dbReference type="ARBA" id="ARBA00022643"/>
    </source>
</evidence>
<keyword evidence="4 7" id="KW-0808">Transferase</keyword>
<feature type="binding site" evidence="7">
    <location>
        <position position="141"/>
    </location>
    <ligand>
        <name>FMN</name>
        <dbReference type="ChEBI" id="CHEBI:58210"/>
    </ligand>
</feature>
<feature type="binding site" evidence="7">
    <location>
        <begin position="106"/>
        <end position="109"/>
    </location>
    <ligand>
        <name>FMN</name>
        <dbReference type="ChEBI" id="CHEBI:58210"/>
    </ligand>
</feature>
<evidence type="ECO:0000313" key="10">
    <source>
        <dbReference type="Proteomes" id="UP000316993"/>
    </source>
</evidence>
<dbReference type="RefSeq" id="WP_170207389.1">
    <property type="nucleotide sequence ID" value="NZ_CP117193.1"/>
</dbReference>
<feature type="domain" description="Flavoprotein" evidence="8">
    <location>
        <begin position="18"/>
        <end position="190"/>
    </location>
</feature>
<dbReference type="EC" id="2.5.1.129" evidence="7"/>
<keyword evidence="2 7" id="KW-0285">Flavoprotein</keyword>
<evidence type="ECO:0000259" key="8">
    <source>
        <dbReference type="Pfam" id="PF02441"/>
    </source>
</evidence>
<dbReference type="NCBIfam" id="NF004685">
    <property type="entry name" value="PRK06029.1"/>
    <property type="match status" value="1"/>
</dbReference>
<dbReference type="PANTHER" id="PTHR43374">
    <property type="entry name" value="FLAVIN PRENYLTRANSFERASE"/>
    <property type="match status" value="1"/>
</dbReference>
<feature type="binding site" evidence="7">
    <location>
        <position position="187"/>
    </location>
    <ligand>
        <name>dimethylallyl phosphate</name>
        <dbReference type="ChEBI" id="CHEBI:88052"/>
    </ligand>
</feature>
<dbReference type="InterPro" id="IPR003382">
    <property type="entry name" value="Flavoprotein"/>
</dbReference>
<feature type="binding site" evidence="7">
    <location>
        <begin position="25"/>
        <end position="27"/>
    </location>
    <ligand>
        <name>FMN</name>
        <dbReference type="ChEBI" id="CHEBI:58210"/>
    </ligand>
</feature>
<dbReference type="GO" id="GO:0016831">
    <property type="term" value="F:carboxy-lyase activity"/>
    <property type="evidence" value="ECO:0007669"/>
    <property type="project" value="TreeGrafter"/>
</dbReference>
<dbReference type="InterPro" id="IPR036551">
    <property type="entry name" value="Flavin_trans-like"/>
</dbReference>
<comment type="similarity">
    <text evidence="6 7">Belongs to the UbiX/PAD1 family.</text>
</comment>
<comment type="caution">
    <text evidence="7">Lacks conserved residue(s) required for the propagation of feature annotation.</text>
</comment>
<dbReference type="EMBL" id="VFPV01000002">
    <property type="protein sequence ID" value="TQN03138.1"/>
    <property type="molecule type" value="Genomic_DNA"/>
</dbReference>
<evidence type="ECO:0000256" key="2">
    <source>
        <dbReference type="ARBA" id="ARBA00022630"/>
    </source>
</evidence>
<dbReference type="Pfam" id="PF02441">
    <property type="entry name" value="Flavoprotein"/>
    <property type="match status" value="1"/>
</dbReference>
<evidence type="ECO:0000256" key="4">
    <source>
        <dbReference type="ARBA" id="ARBA00022679"/>
    </source>
</evidence>
<dbReference type="SUPFAM" id="SSF52507">
    <property type="entry name" value="Homo-oligomeric flavin-containing Cys decarboxylases, HFCD"/>
    <property type="match status" value="1"/>
</dbReference>
<dbReference type="HAMAP" id="MF_01984">
    <property type="entry name" value="ubiX_pad"/>
    <property type="match status" value="1"/>
</dbReference>
<dbReference type="FunFam" id="3.40.50.1950:FF:000001">
    <property type="entry name" value="Flavin prenyltransferase UbiX"/>
    <property type="match status" value="1"/>
</dbReference>
<sequence length="213" mass="22425">MADAEAAPSSAVARTLNRIVVGISGASGATYGLRLLQALHGQPGIEAHAVVSDAGWRTLQHECGVDSPAALQALAPGHQLHDVRNVGATLASGSFRSHAMVVAPCSMRTLAAIAHGLSDNLLTRAADVMLKERRKLVLMVRETPLHLVHLRNMLTVTEMGAICCPPLPAFYQHPRSVQDVVDASVARVLDLIDVPHTLATRWAGLPAPLAAAS</sequence>
<feature type="binding site" evidence="7">
    <location>
        <position position="171"/>
    </location>
    <ligand>
        <name>dimethylallyl phosphate</name>
        <dbReference type="ChEBI" id="CHEBI:88052"/>
    </ligand>
</feature>
<dbReference type="NCBIfam" id="TIGR00421">
    <property type="entry name" value="ubiX_pad"/>
    <property type="match status" value="1"/>
</dbReference>
<evidence type="ECO:0000256" key="6">
    <source>
        <dbReference type="ARBA" id="ARBA00060793"/>
    </source>
</evidence>
<name>A0A543L748_9BURK</name>
<evidence type="ECO:0000256" key="7">
    <source>
        <dbReference type="HAMAP-Rule" id="MF_01984"/>
    </source>
</evidence>
<evidence type="ECO:0000313" key="9">
    <source>
        <dbReference type="EMBL" id="TQN03138.1"/>
    </source>
</evidence>
<keyword evidence="3 7" id="KW-0288">FMN</keyword>
<comment type="caution">
    <text evidence="9">The sequence shown here is derived from an EMBL/GenBank/DDBJ whole genome shotgun (WGS) entry which is preliminary data.</text>
</comment>
<organism evidence="9 10">
    <name type="scientific">Acidovorax temperans</name>
    <dbReference type="NCBI Taxonomy" id="80878"/>
    <lineage>
        <taxon>Bacteria</taxon>
        <taxon>Pseudomonadati</taxon>
        <taxon>Pseudomonadota</taxon>
        <taxon>Betaproteobacteria</taxon>
        <taxon>Burkholderiales</taxon>
        <taxon>Comamonadaceae</taxon>
        <taxon>Acidovorax</taxon>
    </lineage>
</organism>
<comment type="catalytic activity">
    <reaction evidence="5 7">
        <text>dimethylallyl phosphate + FMNH2 = prenylated FMNH2 + phosphate</text>
        <dbReference type="Rhea" id="RHEA:37743"/>
        <dbReference type="ChEBI" id="CHEBI:43474"/>
        <dbReference type="ChEBI" id="CHEBI:57618"/>
        <dbReference type="ChEBI" id="CHEBI:87467"/>
        <dbReference type="ChEBI" id="CHEBI:88052"/>
        <dbReference type="EC" id="2.5.1.129"/>
    </reaction>
</comment>
<protein>
    <recommendedName>
        <fullName evidence="7">Flavin prenyltransferase UbiX</fullName>
        <ecNumber evidence="7">2.5.1.129</ecNumber>
    </recommendedName>
</protein>
<dbReference type="AlphaFoldDB" id="A0A543L748"/>
<proteinExistence type="inferred from homology"/>
<gene>
    <name evidence="7" type="primary">ubiX</name>
    <name evidence="9" type="ORF">BDD18_1798</name>
</gene>
<feature type="binding site" evidence="7">
    <location>
        <position position="52"/>
    </location>
    <ligand>
        <name>FMN</name>
        <dbReference type="ChEBI" id="CHEBI:58210"/>
    </ligand>
</feature>
<dbReference type="InterPro" id="IPR004507">
    <property type="entry name" value="UbiX-like"/>
</dbReference>
<comment type="function">
    <text evidence="7">Flavin prenyltransferase that catalyzes the synthesis of the prenylated FMN cofactor (prenyl-FMN) for 4-hydroxy-3-polyprenylbenzoic acid decarboxylase UbiD. The prenyltransferase is metal-independent and links a dimethylallyl moiety from dimethylallyl monophosphate (DMAP) to the flavin N5 and C6 atoms of FMN.</text>
</comment>
<dbReference type="PANTHER" id="PTHR43374:SF1">
    <property type="entry name" value="FLAVIN PRENYLTRANSFERASE PAD1, MITOCHONDRIAL"/>
    <property type="match status" value="1"/>
</dbReference>
<dbReference type="Proteomes" id="UP000316993">
    <property type="component" value="Unassembled WGS sequence"/>
</dbReference>
<evidence type="ECO:0000256" key="1">
    <source>
        <dbReference type="ARBA" id="ARBA00022602"/>
    </source>
</evidence>
<evidence type="ECO:0000256" key="5">
    <source>
        <dbReference type="ARBA" id="ARBA00050612"/>
    </source>
</evidence>
<reference evidence="9 10" key="1">
    <citation type="submission" date="2019-06" db="EMBL/GenBank/DDBJ databases">
        <title>Genomic Encyclopedia of Archaeal and Bacterial Type Strains, Phase II (KMG-II): from individual species to whole genera.</title>
        <authorList>
            <person name="Goeker M."/>
        </authorList>
    </citation>
    <scope>NUCLEOTIDE SEQUENCE [LARGE SCALE GENOMIC DNA]</scope>
    <source>
        <strain evidence="9 10">DSM 7270</strain>
    </source>
</reference>
<accession>A0A543L748</accession>
<keyword evidence="1 7" id="KW-0637">Prenyltransferase</keyword>
<dbReference type="Gene3D" id="3.40.50.1950">
    <property type="entry name" value="Flavin prenyltransferase-like"/>
    <property type="match status" value="1"/>
</dbReference>
<dbReference type="GO" id="GO:0106141">
    <property type="term" value="F:flavin prenyltransferase activity"/>
    <property type="evidence" value="ECO:0007669"/>
    <property type="project" value="UniProtKB-EC"/>
</dbReference>